<evidence type="ECO:0000313" key="3">
    <source>
        <dbReference type="Proteomes" id="UP000266723"/>
    </source>
</evidence>
<dbReference type="Proteomes" id="UP000266723">
    <property type="component" value="Unassembled WGS sequence"/>
</dbReference>
<dbReference type="EMBL" id="QGKV02000759">
    <property type="protein sequence ID" value="KAF3566929.1"/>
    <property type="molecule type" value="Genomic_DNA"/>
</dbReference>
<proteinExistence type="predicted"/>
<keyword evidence="3" id="KW-1185">Reference proteome</keyword>
<feature type="compositionally biased region" description="Basic and acidic residues" evidence="1">
    <location>
        <begin position="166"/>
        <end position="182"/>
    </location>
</feature>
<evidence type="ECO:0000256" key="1">
    <source>
        <dbReference type="SAM" id="MobiDB-lite"/>
    </source>
</evidence>
<protein>
    <submittedName>
        <fullName evidence="2">Uncharacterized protein</fullName>
    </submittedName>
</protein>
<reference evidence="2 3" key="1">
    <citation type="journal article" date="2020" name="BMC Genomics">
        <title>Intraspecific diversification of the crop wild relative Brassica cretica Lam. using demographic model selection.</title>
        <authorList>
            <person name="Kioukis A."/>
            <person name="Michalopoulou V.A."/>
            <person name="Briers L."/>
            <person name="Pirintsos S."/>
            <person name="Studholme D.J."/>
            <person name="Pavlidis P."/>
            <person name="Sarris P.F."/>
        </authorList>
    </citation>
    <scope>NUCLEOTIDE SEQUENCE [LARGE SCALE GENOMIC DNA]</scope>
    <source>
        <strain evidence="3">cv. PFS-1207/04</strain>
    </source>
</reference>
<comment type="caution">
    <text evidence="2">The sequence shown here is derived from an EMBL/GenBank/DDBJ whole genome shotgun (WGS) entry which is preliminary data.</text>
</comment>
<evidence type="ECO:0000313" key="2">
    <source>
        <dbReference type="EMBL" id="KAF3566929.1"/>
    </source>
</evidence>
<accession>A0ABQ7D7B3</accession>
<organism evidence="2 3">
    <name type="scientific">Brassica cretica</name>
    <name type="common">Mustard</name>
    <dbReference type="NCBI Taxonomy" id="69181"/>
    <lineage>
        <taxon>Eukaryota</taxon>
        <taxon>Viridiplantae</taxon>
        <taxon>Streptophyta</taxon>
        <taxon>Embryophyta</taxon>
        <taxon>Tracheophyta</taxon>
        <taxon>Spermatophyta</taxon>
        <taxon>Magnoliopsida</taxon>
        <taxon>eudicotyledons</taxon>
        <taxon>Gunneridae</taxon>
        <taxon>Pentapetalae</taxon>
        <taxon>rosids</taxon>
        <taxon>malvids</taxon>
        <taxon>Brassicales</taxon>
        <taxon>Brassicaceae</taxon>
        <taxon>Brassiceae</taxon>
        <taxon>Brassica</taxon>
    </lineage>
</organism>
<gene>
    <name evidence="2" type="ORF">DY000_02013568</name>
</gene>
<feature type="region of interest" description="Disordered" evidence="1">
    <location>
        <begin position="67"/>
        <end position="199"/>
    </location>
</feature>
<name>A0ABQ7D7B3_BRACR</name>
<sequence length="199" mass="22491">MTIREEQSENILRTCRMSERQPTKAIGEAWATKSWSGHHAEWFTPYVQEQAEIYAPDYGPYTLASTERITLQKPRRGNTGDNKLPSGNMKNMGARAPINRGELENPDGSSDRTAVVGEKRTEKRRRTGQSGRGSDAKQLRQALPDESDPDAAHQNPYLLPKRCFLRLHDPPTPRQHSRDARAHTQATDLNRRNPAAIPQ</sequence>